<keyword evidence="3 5" id="KW-0862">Zinc</keyword>
<dbReference type="HAMAP" id="MF_01962">
    <property type="entry name" value="Adenine_deaminase"/>
    <property type="match status" value="1"/>
</dbReference>
<dbReference type="GO" id="GO:0043103">
    <property type="term" value="P:hypoxanthine salvage"/>
    <property type="evidence" value="ECO:0007669"/>
    <property type="project" value="UniProtKB-UniRule"/>
</dbReference>
<organism evidence="7 8">
    <name type="scientific">Amnibacterium kyonggiense</name>
    <dbReference type="NCBI Taxonomy" id="595671"/>
    <lineage>
        <taxon>Bacteria</taxon>
        <taxon>Bacillati</taxon>
        <taxon>Actinomycetota</taxon>
        <taxon>Actinomycetes</taxon>
        <taxon>Micrococcales</taxon>
        <taxon>Microbacteriaceae</taxon>
        <taxon>Amnibacterium</taxon>
    </lineage>
</organism>
<feature type="binding site" evidence="5">
    <location>
        <position position="197"/>
    </location>
    <ligand>
        <name>Zn(2+)</name>
        <dbReference type="ChEBI" id="CHEBI:29105"/>
        <note>catalytic</note>
    </ligand>
</feature>
<dbReference type="InterPro" id="IPR032466">
    <property type="entry name" value="Metal_Hydrolase"/>
</dbReference>
<dbReference type="Proteomes" id="UP000295344">
    <property type="component" value="Unassembled WGS sequence"/>
</dbReference>
<evidence type="ECO:0000256" key="2">
    <source>
        <dbReference type="ARBA" id="ARBA00022801"/>
    </source>
</evidence>
<dbReference type="RefSeq" id="WP_133764110.1">
    <property type="nucleotide sequence ID" value="NZ_BAAARP010000001.1"/>
</dbReference>
<feature type="binding site" evidence="5">
    <location>
        <position position="23"/>
    </location>
    <ligand>
        <name>Zn(2+)</name>
        <dbReference type="ChEBI" id="CHEBI:29105"/>
        <note>catalytic</note>
    </ligand>
</feature>
<dbReference type="GO" id="GO:0008270">
    <property type="term" value="F:zinc ion binding"/>
    <property type="evidence" value="ECO:0007669"/>
    <property type="project" value="UniProtKB-UniRule"/>
</dbReference>
<comment type="catalytic activity">
    <reaction evidence="5">
        <text>adenine + H2O + H(+) = hypoxanthine + NH4(+)</text>
        <dbReference type="Rhea" id="RHEA:23688"/>
        <dbReference type="ChEBI" id="CHEBI:15377"/>
        <dbReference type="ChEBI" id="CHEBI:15378"/>
        <dbReference type="ChEBI" id="CHEBI:16708"/>
        <dbReference type="ChEBI" id="CHEBI:17368"/>
        <dbReference type="ChEBI" id="CHEBI:28938"/>
        <dbReference type="EC" id="3.5.4.2"/>
    </reaction>
</comment>
<feature type="active site" description="Proton donor" evidence="5">
    <location>
        <position position="200"/>
    </location>
</feature>
<accession>A0A4R7FPY3</accession>
<dbReference type="SUPFAM" id="SSF51556">
    <property type="entry name" value="Metallo-dependent hydrolases"/>
    <property type="match status" value="1"/>
</dbReference>
<evidence type="ECO:0000256" key="5">
    <source>
        <dbReference type="HAMAP-Rule" id="MF_01962"/>
    </source>
</evidence>
<comment type="similarity">
    <text evidence="5">Belongs to the metallo-dependent hydrolases superfamily. Adenosine and AMP deaminases family. Adenine deaminase type 2 subfamily.</text>
</comment>
<evidence type="ECO:0000259" key="6">
    <source>
        <dbReference type="Pfam" id="PF00962"/>
    </source>
</evidence>
<proteinExistence type="inferred from homology"/>
<dbReference type="GO" id="GO:0006146">
    <property type="term" value="P:adenine catabolic process"/>
    <property type="evidence" value="ECO:0007669"/>
    <property type="project" value="UniProtKB-UniRule"/>
</dbReference>
<dbReference type="GO" id="GO:0000034">
    <property type="term" value="F:adenine deaminase activity"/>
    <property type="evidence" value="ECO:0007669"/>
    <property type="project" value="UniProtKB-UniRule"/>
</dbReference>
<name>A0A4R7FPY3_9MICO</name>
<comment type="caution">
    <text evidence="7">The sequence shown here is derived from an EMBL/GenBank/DDBJ whole genome shotgun (WGS) entry which is preliminary data.</text>
</comment>
<dbReference type="GO" id="GO:0009117">
    <property type="term" value="P:nucleotide metabolic process"/>
    <property type="evidence" value="ECO:0007669"/>
    <property type="project" value="UniProtKB-KW"/>
</dbReference>
<feature type="site" description="Important for catalytic activity" evidence="5">
    <location>
        <position position="221"/>
    </location>
</feature>
<evidence type="ECO:0000313" key="8">
    <source>
        <dbReference type="Proteomes" id="UP000295344"/>
    </source>
</evidence>
<dbReference type="InterPro" id="IPR006330">
    <property type="entry name" value="Ado/ade_deaminase"/>
</dbReference>
<dbReference type="PANTHER" id="PTHR43114:SF6">
    <property type="entry name" value="ADENINE DEAMINASE"/>
    <property type="match status" value="1"/>
</dbReference>
<sequence length="343" mass="36880">MPSDPRPGTTARVPLPVAELHLHVEGALGPDLLRSFARLNGFGTAFDGTDPEPEFVDLQSFLDRRDGDLAVLRTEEDFHELGAAYLRAARAAGVVRAESFIDPMVHLQRGVPVEAVMRGFGSAFAEARATGMSCDLIVCFTRDLGAEAAEATLDAVLPFREHFIGVGLDSAEVGWPPSLFRDVFARAAADGLRLVAHAGEEGGPDYVREALDVLHVERIDHGLRAMEDAELMARIVDERIALTVCPLSNVALRAVPRMEDHPLFAMLELGARVTVSSDDPAYFGGQVDANLEALRAAGATEAQLETLARNSFDAAFVDEAERRALTALLDEAVASRAAAPERS</sequence>
<dbReference type="OrthoDB" id="105475at2"/>
<dbReference type="EMBL" id="SOAM01000001">
    <property type="protein sequence ID" value="TDS79708.1"/>
    <property type="molecule type" value="Genomic_DNA"/>
</dbReference>
<evidence type="ECO:0000256" key="4">
    <source>
        <dbReference type="ARBA" id="ARBA00023080"/>
    </source>
</evidence>
<dbReference type="NCBIfam" id="TIGR01430">
    <property type="entry name" value="aden_deam"/>
    <property type="match status" value="1"/>
</dbReference>
<dbReference type="EC" id="3.5.4.2" evidence="5"/>
<keyword evidence="1 5" id="KW-0479">Metal-binding</keyword>
<evidence type="ECO:0000256" key="1">
    <source>
        <dbReference type="ARBA" id="ARBA00022723"/>
    </source>
</evidence>
<dbReference type="Gene3D" id="3.20.20.140">
    <property type="entry name" value="Metal-dependent hydrolases"/>
    <property type="match status" value="1"/>
</dbReference>
<dbReference type="InterPro" id="IPR028892">
    <property type="entry name" value="ADE"/>
</dbReference>
<evidence type="ECO:0000256" key="3">
    <source>
        <dbReference type="ARBA" id="ARBA00022833"/>
    </source>
</evidence>
<dbReference type="PANTHER" id="PTHR43114">
    <property type="entry name" value="ADENINE DEAMINASE"/>
    <property type="match status" value="1"/>
</dbReference>
<dbReference type="Pfam" id="PF00962">
    <property type="entry name" value="A_deaminase"/>
    <property type="match status" value="1"/>
</dbReference>
<feature type="domain" description="Adenosine deaminase" evidence="6">
    <location>
        <begin position="16"/>
        <end position="331"/>
    </location>
</feature>
<dbReference type="InterPro" id="IPR001365">
    <property type="entry name" value="A_deaminase_dom"/>
</dbReference>
<feature type="binding site" evidence="5">
    <location>
        <position position="21"/>
    </location>
    <ligand>
        <name>Zn(2+)</name>
        <dbReference type="ChEBI" id="CHEBI:29105"/>
        <note>catalytic</note>
    </ligand>
</feature>
<comment type="function">
    <text evidence="5">Catalyzes the hydrolytic deamination of adenine to hypoxanthine. Plays an important role in the purine salvage pathway and in nitrogen catabolism.</text>
</comment>
<evidence type="ECO:0000313" key="7">
    <source>
        <dbReference type="EMBL" id="TDS79708.1"/>
    </source>
</evidence>
<keyword evidence="2 5" id="KW-0378">Hydrolase</keyword>
<reference evidence="7 8" key="1">
    <citation type="submission" date="2019-03" db="EMBL/GenBank/DDBJ databases">
        <title>Genomic Encyclopedia of Archaeal and Bacterial Type Strains, Phase II (KMG-II): from individual species to whole genera.</title>
        <authorList>
            <person name="Goeker M."/>
        </authorList>
    </citation>
    <scope>NUCLEOTIDE SEQUENCE [LARGE SCALE GENOMIC DNA]</scope>
    <source>
        <strain evidence="7 8">DSM 24782</strain>
    </source>
</reference>
<dbReference type="AlphaFoldDB" id="A0A4R7FPY3"/>
<keyword evidence="8" id="KW-1185">Reference proteome</keyword>
<feature type="binding site" evidence="5">
    <location>
        <position position="279"/>
    </location>
    <ligand>
        <name>substrate</name>
    </ligand>
</feature>
<gene>
    <name evidence="7" type="ORF">CLV52_0245</name>
</gene>
<keyword evidence="4 5" id="KW-0546">Nucleotide metabolism</keyword>
<comment type="cofactor">
    <cofactor evidence="5">
        <name>Zn(2+)</name>
        <dbReference type="ChEBI" id="CHEBI:29105"/>
    </cofactor>
    <text evidence="5">Binds 1 zinc ion per subunit.</text>
</comment>
<protein>
    <recommendedName>
        <fullName evidence="5">Adenine deaminase</fullName>
        <shortName evidence="5">ADE</shortName>
        <ecNumber evidence="5">3.5.4.2</ecNumber>
    </recommendedName>
    <alternativeName>
        <fullName evidence="5">Adenine aminohydrolase</fullName>
        <shortName evidence="5">AAH</shortName>
    </alternativeName>
</protein>
<dbReference type="GO" id="GO:0005829">
    <property type="term" value="C:cytosol"/>
    <property type="evidence" value="ECO:0007669"/>
    <property type="project" value="TreeGrafter"/>
</dbReference>
<feature type="binding site" evidence="5">
    <location>
        <position position="278"/>
    </location>
    <ligand>
        <name>Zn(2+)</name>
        <dbReference type="ChEBI" id="CHEBI:29105"/>
        <note>catalytic</note>
    </ligand>
</feature>